<reference evidence="2 3" key="1">
    <citation type="submission" date="2016-10" db="EMBL/GenBank/DDBJ databases">
        <authorList>
            <person name="de Groot N.N."/>
        </authorList>
    </citation>
    <scope>NUCLEOTIDE SEQUENCE [LARGE SCALE GENOMIC DNA]</scope>
    <source>
        <strain evidence="2 3">CGMCC 1.11030</strain>
    </source>
</reference>
<feature type="chain" id="PRO_5011698923" evidence="1">
    <location>
        <begin position="42"/>
        <end position="253"/>
    </location>
</feature>
<dbReference type="EMBL" id="FOQH01000003">
    <property type="protein sequence ID" value="SFI00691.1"/>
    <property type="molecule type" value="Genomic_DNA"/>
</dbReference>
<gene>
    <name evidence="2" type="ORF">SAMN05216258_103502</name>
</gene>
<dbReference type="AlphaFoldDB" id="A0A1I3EPS7"/>
<dbReference type="Proteomes" id="UP000199377">
    <property type="component" value="Unassembled WGS sequence"/>
</dbReference>
<name>A0A1I3EPS7_9RHOB</name>
<evidence type="ECO:0000313" key="3">
    <source>
        <dbReference type="Proteomes" id="UP000199377"/>
    </source>
</evidence>
<accession>A0A1I3EPS7</accession>
<keyword evidence="3" id="KW-1185">Reference proteome</keyword>
<evidence type="ECO:0000256" key="1">
    <source>
        <dbReference type="SAM" id="SignalP"/>
    </source>
</evidence>
<keyword evidence="1" id="KW-0732">Signal</keyword>
<sequence>MRLSDRMSVSSQRKPSMKITTQGRLLPLAAALALTAAPASALSIEFDDGTTAFTVADGGGMDDDRTAGRLEYTSASTSPLAGWRTLSAMATSCRNAIDCPNLTLDFEVDSGGAAADLYLRVTETDLTLDGGRTVFDTALSGTAQDRVEAAFYYDPSNTPFGQAVQIDESFAFASGGDFSAYSRDGEDEAAGASPFSLTTVYRIVHEAGGTQTLGDSKMTAASASPVPVPAALPLLAGGLGVSGLALRRRRGRA</sequence>
<feature type="signal peptide" evidence="1">
    <location>
        <begin position="1"/>
        <end position="41"/>
    </location>
</feature>
<evidence type="ECO:0000313" key="2">
    <source>
        <dbReference type="EMBL" id="SFI00691.1"/>
    </source>
</evidence>
<proteinExistence type="predicted"/>
<protein>
    <submittedName>
        <fullName evidence="2">PEP-CTERM protein-sorting domain-containing protein</fullName>
    </submittedName>
</protein>
<organism evidence="2 3">
    <name type="scientific">Albimonas pacifica</name>
    <dbReference type="NCBI Taxonomy" id="1114924"/>
    <lineage>
        <taxon>Bacteria</taxon>
        <taxon>Pseudomonadati</taxon>
        <taxon>Pseudomonadota</taxon>
        <taxon>Alphaproteobacteria</taxon>
        <taxon>Rhodobacterales</taxon>
        <taxon>Paracoccaceae</taxon>
        <taxon>Albimonas</taxon>
    </lineage>
</organism>